<proteinExistence type="inferred from homology"/>
<dbReference type="GO" id="GO:0005886">
    <property type="term" value="C:plasma membrane"/>
    <property type="evidence" value="ECO:0007669"/>
    <property type="project" value="UniProtKB-SubCell"/>
</dbReference>
<dbReference type="RefSeq" id="WP_115307250.1">
    <property type="nucleotide sequence ID" value="NZ_CP091516.1"/>
</dbReference>
<dbReference type="OrthoDB" id="5297408at2"/>
<feature type="transmembrane region" description="Helical" evidence="8">
    <location>
        <begin position="134"/>
        <end position="157"/>
    </location>
</feature>
<evidence type="ECO:0000256" key="6">
    <source>
        <dbReference type="ARBA" id="ARBA00022989"/>
    </source>
</evidence>
<comment type="subcellular location">
    <subcellularLocation>
        <location evidence="1">Cell membrane</location>
        <topology evidence="1">Multi-pass membrane protein</topology>
    </subcellularLocation>
</comment>
<evidence type="ECO:0000256" key="1">
    <source>
        <dbReference type="ARBA" id="ARBA00004651"/>
    </source>
</evidence>
<evidence type="ECO:0000256" key="5">
    <source>
        <dbReference type="ARBA" id="ARBA00022960"/>
    </source>
</evidence>
<accession>A0A377QWX7</accession>
<dbReference type="NCBIfam" id="TIGR03426">
    <property type="entry name" value="shape_MreD"/>
    <property type="match status" value="1"/>
</dbReference>
<keyword evidence="7 8" id="KW-0472">Membrane</keyword>
<evidence type="ECO:0000256" key="3">
    <source>
        <dbReference type="ARBA" id="ARBA00022475"/>
    </source>
</evidence>
<keyword evidence="5" id="KW-0133">Cell shape</keyword>
<feature type="transmembrane region" description="Helical" evidence="8">
    <location>
        <begin position="104"/>
        <end position="128"/>
    </location>
</feature>
<dbReference type="InterPro" id="IPR007227">
    <property type="entry name" value="Cell_shape_determining_MreD"/>
</dbReference>
<feature type="transmembrane region" description="Helical" evidence="8">
    <location>
        <begin position="57"/>
        <end position="83"/>
    </location>
</feature>
<dbReference type="PANTHER" id="PTHR37484:SF1">
    <property type="entry name" value="ROD SHAPE-DETERMINING PROTEIN MRED"/>
    <property type="match status" value="1"/>
</dbReference>
<name>A0A377QWX7_9NEIS</name>
<keyword evidence="10" id="KW-1185">Reference proteome</keyword>
<sequence>MTDFDDFHNRIPKRLVAATFAAALLFDLIPFPAHLSFWLPEATALTLLYWSLNRPQWVGVFAAFACGLLIDIGIAAPLGQHALAYMPMVFFMQRYQRIIVLQSYAFQSLAVFTALLAGRLIILLINLITEHRLIGLSGLIAPVVGALAWPMLNKLMLAALHFSRRRR</sequence>
<keyword evidence="3" id="KW-1003">Cell membrane</keyword>
<comment type="similarity">
    <text evidence="2">Belongs to the MreD family.</text>
</comment>
<dbReference type="PIRSF" id="PIRSF018472">
    <property type="entry name" value="MreD_proteobac"/>
    <property type="match status" value="1"/>
</dbReference>
<dbReference type="GO" id="GO:0008360">
    <property type="term" value="P:regulation of cell shape"/>
    <property type="evidence" value="ECO:0007669"/>
    <property type="project" value="UniProtKB-KW"/>
</dbReference>
<evidence type="ECO:0000256" key="8">
    <source>
        <dbReference type="SAM" id="Phobius"/>
    </source>
</evidence>
<reference evidence="9 10" key="1">
    <citation type="submission" date="2018-06" db="EMBL/GenBank/DDBJ databases">
        <authorList>
            <consortium name="Pathogen Informatics"/>
            <person name="Doyle S."/>
        </authorList>
    </citation>
    <scope>NUCLEOTIDE SEQUENCE [LARGE SCALE GENOMIC DNA]</scope>
    <source>
        <strain evidence="9 10">NCTC13336</strain>
    </source>
</reference>
<dbReference type="AlphaFoldDB" id="A0A377QWX7"/>
<evidence type="ECO:0000256" key="7">
    <source>
        <dbReference type="ARBA" id="ARBA00023136"/>
    </source>
</evidence>
<evidence type="ECO:0000256" key="4">
    <source>
        <dbReference type="ARBA" id="ARBA00022692"/>
    </source>
</evidence>
<dbReference type="EMBL" id="UGJJ01000001">
    <property type="protein sequence ID" value="STQ99904.1"/>
    <property type="molecule type" value="Genomic_DNA"/>
</dbReference>
<dbReference type="PANTHER" id="PTHR37484">
    <property type="entry name" value="ROD SHAPE-DETERMINING PROTEIN MRED"/>
    <property type="match status" value="1"/>
</dbReference>
<keyword evidence="4 8" id="KW-0812">Transmembrane</keyword>
<feature type="transmembrane region" description="Helical" evidence="8">
    <location>
        <begin position="15"/>
        <end position="37"/>
    </location>
</feature>
<gene>
    <name evidence="9" type="ORF">NCTC13336_00091</name>
</gene>
<organism evidence="9 10">
    <name type="scientific">Kingella potus</name>
    <dbReference type="NCBI Taxonomy" id="265175"/>
    <lineage>
        <taxon>Bacteria</taxon>
        <taxon>Pseudomonadati</taxon>
        <taxon>Pseudomonadota</taxon>
        <taxon>Betaproteobacteria</taxon>
        <taxon>Neisseriales</taxon>
        <taxon>Neisseriaceae</taxon>
        <taxon>Kingella</taxon>
    </lineage>
</organism>
<evidence type="ECO:0000313" key="9">
    <source>
        <dbReference type="EMBL" id="STQ99904.1"/>
    </source>
</evidence>
<dbReference type="Pfam" id="PF04093">
    <property type="entry name" value="MreD"/>
    <property type="match status" value="1"/>
</dbReference>
<evidence type="ECO:0000313" key="10">
    <source>
        <dbReference type="Proteomes" id="UP000254293"/>
    </source>
</evidence>
<protein>
    <submittedName>
        <fullName evidence="9">Rod shape-determining protein MreD</fullName>
    </submittedName>
</protein>
<evidence type="ECO:0000256" key="2">
    <source>
        <dbReference type="ARBA" id="ARBA00007776"/>
    </source>
</evidence>
<dbReference type="InterPro" id="IPR026034">
    <property type="entry name" value="MreD_proteobac"/>
</dbReference>
<keyword evidence="6 8" id="KW-1133">Transmembrane helix</keyword>
<dbReference type="Proteomes" id="UP000254293">
    <property type="component" value="Unassembled WGS sequence"/>
</dbReference>